<proteinExistence type="predicted"/>
<reference evidence="1" key="2">
    <citation type="submission" date="2023-05" db="EMBL/GenBank/DDBJ databases">
        <authorList>
            <consortium name="Lawrence Berkeley National Laboratory"/>
            <person name="Steindorff A."/>
            <person name="Hensen N."/>
            <person name="Bonometti L."/>
            <person name="Westerberg I."/>
            <person name="Brannstrom I.O."/>
            <person name="Guillou S."/>
            <person name="Cros-Aarteil S."/>
            <person name="Calhoun S."/>
            <person name="Haridas S."/>
            <person name="Kuo A."/>
            <person name="Mondo S."/>
            <person name="Pangilinan J."/>
            <person name="Riley R."/>
            <person name="Labutti K."/>
            <person name="Andreopoulos B."/>
            <person name="Lipzen A."/>
            <person name="Chen C."/>
            <person name="Yanf M."/>
            <person name="Daum C."/>
            <person name="Ng V."/>
            <person name="Clum A."/>
            <person name="Ohm R."/>
            <person name="Martin F."/>
            <person name="Silar P."/>
            <person name="Natvig D."/>
            <person name="Lalanne C."/>
            <person name="Gautier V."/>
            <person name="Ament-Velasquez S.L."/>
            <person name="Kruys A."/>
            <person name="Hutchinson M.I."/>
            <person name="Powell A.J."/>
            <person name="Barry K."/>
            <person name="Miller A.N."/>
            <person name="Grigoriev I.V."/>
            <person name="Debuchy R."/>
            <person name="Gladieux P."/>
            <person name="Thoren M.H."/>
            <person name="Johannesson H."/>
        </authorList>
    </citation>
    <scope>NUCLEOTIDE SEQUENCE</scope>
    <source>
        <strain evidence="1">PSN243</strain>
    </source>
</reference>
<dbReference type="EMBL" id="MU866043">
    <property type="protein sequence ID" value="KAK4441956.1"/>
    <property type="molecule type" value="Genomic_DNA"/>
</dbReference>
<sequence>MLLVRQRPFLIGVFLPVTAQKVFCSHRLPGEQMAVKEDCRIVWWEATTWASAVLACVSTKSGSRGAERQADGFS</sequence>
<name>A0AAV9FWH0_9PEZI</name>
<dbReference type="Proteomes" id="UP001321760">
    <property type="component" value="Unassembled WGS sequence"/>
</dbReference>
<evidence type="ECO:0000313" key="2">
    <source>
        <dbReference type="Proteomes" id="UP001321760"/>
    </source>
</evidence>
<evidence type="ECO:0000313" key="1">
    <source>
        <dbReference type="EMBL" id="KAK4441956.1"/>
    </source>
</evidence>
<accession>A0AAV9FWH0</accession>
<reference evidence="1" key="1">
    <citation type="journal article" date="2023" name="Mol. Phylogenet. Evol.">
        <title>Genome-scale phylogeny and comparative genomics of the fungal order Sordariales.</title>
        <authorList>
            <person name="Hensen N."/>
            <person name="Bonometti L."/>
            <person name="Westerberg I."/>
            <person name="Brannstrom I.O."/>
            <person name="Guillou S."/>
            <person name="Cros-Aarteil S."/>
            <person name="Calhoun S."/>
            <person name="Haridas S."/>
            <person name="Kuo A."/>
            <person name="Mondo S."/>
            <person name="Pangilinan J."/>
            <person name="Riley R."/>
            <person name="LaButti K."/>
            <person name="Andreopoulos B."/>
            <person name="Lipzen A."/>
            <person name="Chen C."/>
            <person name="Yan M."/>
            <person name="Daum C."/>
            <person name="Ng V."/>
            <person name="Clum A."/>
            <person name="Steindorff A."/>
            <person name="Ohm R.A."/>
            <person name="Martin F."/>
            <person name="Silar P."/>
            <person name="Natvig D.O."/>
            <person name="Lalanne C."/>
            <person name="Gautier V."/>
            <person name="Ament-Velasquez S.L."/>
            <person name="Kruys A."/>
            <person name="Hutchinson M.I."/>
            <person name="Powell A.J."/>
            <person name="Barry K."/>
            <person name="Miller A.N."/>
            <person name="Grigoriev I.V."/>
            <person name="Debuchy R."/>
            <person name="Gladieux P."/>
            <person name="Hiltunen Thoren M."/>
            <person name="Johannesson H."/>
        </authorList>
    </citation>
    <scope>NUCLEOTIDE SEQUENCE</scope>
    <source>
        <strain evidence="1">PSN243</strain>
    </source>
</reference>
<evidence type="ECO:0008006" key="3">
    <source>
        <dbReference type="Google" id="ProtNLM"/>
    </source>
</evidence>
<keyword evidence="2" id="KW-1185">Reference proteome</keyword>
<dbReference type="AlphaFoldDB" id="A0AAV9FWH0"/>
<protein>
    <recommendedName>
        <fullName evidence="3">Secreted protein</fullName>
    </recommendedName>
</protein>
<organism evidence="1 2">
    <name type="scientific">Podospora aff. communis PSN243</name>
    <dbReference type="NCBI Taxonomy" id="3040156"/>
    <lineage>
        <taxon>Eukaryota</taxon>
        <taxon>Fungi</taxon>
        <taxon>Dikarya</taxon>
        <taxon>Ascomycota</taxon>
        <taxon>Pezizomycotina</taxon>
        <taxon>Sordariomycetes</taxon>
        <taxon>Sordariomycetidae</taxon>
        <taxon>Sordariales</taxon>
        <taxon>Podosporaceae</taxon>
        <taxon>Podospora</taxon>
    </lineage>
</organism>
<comment type="caution">
    <text evidence="1">The sequence shown here is derived from an EMBL/GenBank/DDBJ whole genome shotgun (WGS) entry which is preliminary data.</text>
</comment>
<gene>
    <name evidence="1" type="ORF">QBC34DRAFT_419448</name>
</gene>